<protein>
    <submittedName>
        <fullName evidence="5">SMC-Scp complex subunit ScpB</fullName>
    </submittedName>
</protein>
<sequence length="217" mass="24323">MARENNKRTTLYTKEPTATQLHIEGDLFDRTLVDLPPELRWREFMRRIEVVLFASSEPVSRAFLARVIDNDCSIDLLVEDLIEDLHDRPYTVVAVAGGWQMRTRPAFGATIRAAQMPVRFAGPKLSEFEMMVLVTIAYQQPITRKALSTLFGREVSRDLIATLREAALIASGPRSPSPGAPLSLVTTTQFLAMFGLNSLRDLPEQEMVEEAGFVQGE</sequence>
<keyword evidence="1" id="KW-0963">Cytoplasm</keyword>
<keyword evidence="3" id="KW-0159">Chromosome partition</keyword>
<dbReference type="PIRSF" id="PIRSF019345">
    <property type="entry name" value="ScpB"/>
    <property type="match status" value="1"/>
</dbReference>
<dbReference type="Pfam" id="PF04079">
    <property type="entry name" value="SMC_ScpB"/>
    <property type="match status" value="1"/>
</dbReference>
<dbReference type="PANTHER" id="PTHR34298">
    <property type="entry name" value="SEGREGATION AND CONDENSATION PROTEIN B"/>
    <property type="match status" value="1"/>
</dbReference>
<keyword evidence="4" id="KW-0131">Cell cycle</keyword>
<dbReference type="Proteomes" id="UP001597263">
    <property type="component" value="Unassembled WGS sequence"/>
</dbReference>
<dbReference type="Gene3D" id="1.10.10.10">
    <property type="entry name" value="Winged helix-like DNA-binding domain superfamily/Winged helix DNA-binding domain"/>
    <property type="match status" value="2"/>
</dbReference>
<reference evidence="6" key="1">
    <citation type="journal article" date="2019" name="Int. J. Syst. Evol. Microbiol.">
        <title>The Global Catalogue of Microorganisms (GCM) 10K type strain sequencing project: providing services to taxonomists for standard genome sequencing and annotation.</title>
        <authorList>
            <consortium name="The Broad Institute Genomics Platform"/>
            <consortium name="The Broad Institute Genome Sequencing Center for Infectious Disease"/>
            <person name="Wu L."/>
            <person name="Ma J."/>
        </authorList>
    </citation>
    <scope>NUCLEOTIDE SEQUENCE [LARGE SCALE GENOMIC DNA]</scope>
    <source>
        <strain evidence="6">CCUG 49584</strain>
    </source>
</reference>
<evidence type="ECO:0000313" key="5">
    <source>
        <dbReference type="EMBL" id="MFD1225916.1"/>
    </source>
</evidence>
<keyword evidence="2" id="KW-0132">Cell division</keyword>
<dbReference type="RefSeq" id="WP_289388200.1">
    <property type="nucleotide sequence ID" value="NZ_JAUCBM010000010.1"/>
</dbReference>
<dbReference type="PANTHER" id="PTHR34298:SF2">
    <property type="entry name" value="SEGREGATION AND CONDENSATION PROTEIN B"/>
    <property type="match status" value="1"/>
</dbReference>
<name>A0ABW3V1I2_9HYPH</name>
<dbReference type="InterPro" id="IPR036388">
    <property type="entry name" value="WH-like_DNA-bd_sf"/>
</dbReference>
<dbReference type="EMBL" id="JBHTMA010000004">
    <property type="protein sequence ID" value="MFD1225916.1"/>
    <property type="molecule type" value="Genomic_DNA"/>
</dbReference>
<keyword evidence="6" id="KW-1185">Reference proteome</keyword>
<evidence type="ECO:0000313" key="6">
    <source>
        <dbReference type="Proteomes" id="UP001597263"/>
    </source>
</evidence>
<accession>A0ABW3V1I2</accession>
<gene>
    <name evidence="5" type="ORF">ACFQ35_01825</name>
</gene>
<dbReference type="InterPro" id="IPR005234">
    <property type="entry name" value="ScpB_csome_segregation"/>
</dbReference>
<dbReference type="SUPFAM" id="SSF46785">
    <property type="entry name" value="Winged helix' DNA-binding domain"/>
    <property type="match status" value="2"/>
</dbReference>
<proteinExistence type="predicted"/>
<dbReference type="InterPro" id="IPR036390">
    <property type="entry name" value="WH_DNA-bd_sf"/>
</dbReference>
<evidence type="ECO:0000256" key="2">
    <source>
        <dbReference type="ARBA" id="ARBA00022618"/>
    </source>
</evidence>
<evidence type="ECO:0000256" key="3">
    <source>
        <dbReference type="ARBA" id="ARBA00022829"/>
    </source>
</evidence>
<evidence type="ECO:0000256" key="1">
    <source>
        <dbReference type="ARBA" id="ARBA00022490"/>
    </source>
</evidence>
<organism evidence="5 6">
    <name type="scientific">Pseudochrobactrum kiredjianiae</name>
    <dbReference type="NCBI Taxonomy" id="386305"/>
    <lineage>
        <taxon>Bacteria</taxon>
        <taxon>Pseudomonadati</taxon>
        <taxon>Pseudomonadota</taxon>
        <taxon>Alphaproteobacteria</taxon>
        <taxon>Hyphomicrobiales</taxon>
        <taxon>Brucellaceae</taxon>
        <taxon>Pseudochrobactrum</taxon>
    </lineage>
</organism>
<evidence type="ECO:0000256" key="4">
    <source>
        <dbReference type="ARBA" id="ARBA00023306"/>
    </source>
</evidence>
<comment type="caution">
    <text evidence="5">The sequence shown here is derived from an EMBL/GenBank/DDBJ whole genome shotgun (WGS) entry which is preliminary data.</text>
</comment>